<reference evidence="1 2" key="1">
    <citation type="submission" date="2015-10" db="EMBL/GenBank/DDBJ databases">
        <title>Transcriptomic analysis of a linuron degrading triple-species bacterial consortium.</title>
        <authorList>
            <person name="Albers P."/>
        </authorList>
    </citation>
    <scope>NUCLEOTIDE SEQUENCE [LARGE SCALE GENOMIC DNA]</scope>
    <source>
        <strain evidence="1 2">WDL6</strain>
    </source>
</reference>
<protein>
    <submittedName>
        <fullName evidence="1">Uncharacterized protein</fullName>
    </submittedName>
</protein>
<dbReference type="Proteomes" id="UP000059074">
    <property type="component" value="Unassembled WGS sequence"/>
</dbReference>
<sequence>MKTDNKSLDEDRFNLSLRRFLKQVGITSQREIEALVRDGEQHGAQFADGGKLKVRMVLTAEGTGLRHVIEDDIDLR</sequence>
<dbReference type="STRING" id="121290.APY04_2890"/>
<dbReference type="PATRIC" id="fig|121290.4.peg.490"/>
<dbReference type="AlphaFoldDB" id="A0A109BAD4"/>
<dbReference type="EMBL" id="LMTR01000082">
    <property type="protein sequence ID" value="KWT65141.1"/>
    <property type="molecule type" value="Genomic_DNA"/>
</dbReference>
<keyword evidence="2" id="KW-1185">Reference proteome</keyword>
<dbReference type="InterPro" id="IPR045471">
    <property type="entry name" value="DUF6494"/>
</dbReference>
<gene>
    <name evidence="1" type="ORF">APY04_2890</name>
</gene>
<proteinExistence type="predicted"/>
<evidence type="ECO:0000313" key="2">
    <source>
        <dbReference type="Proteomes" id="UP000059074"/>
    </source>
</evidence>
<name>A0A109BAD4_HYPSL</name>
<comment type="caution">
    <text evidence="1">The sequence shown here is derived from an EMBL/GenBank/DDBJ whole genome shotgun (WGS) entry which is preliminary data.</text>
</comment>
<accession>A0A109BAD4</accession>
<evidence type="ECO:0000313" key="1">
    <source>
        <dbReference type="EMBL" id="KWT65141.1"/>
    </source>
</evidence>
<dbReference type="Pfam" id="PF20104">
    <property type="entry name" value="DUF6494"/>
    <property type="match status" value="1"/>
</dbReference>
<organism evidence="1 2">
    <name type="scientific">Hyphomicrobium sulfonivorans</name>
    <dbReference type="NCBI Taxonomy" id="121290"/>
    <lineage>
        <taxon>Bacteria</taxon>
        <taxon>Pseudomonadati</taxon>
        <taxon>Pseudomonadota</taxon>
        <taxon>Alphaproteobacteria</taxon>
        <taxon>Hyphomicrobiales</taxon>
        <taxon>Hyphomicrobiaceae</taxon>
        <taxon>Hyphomicrobium</taxon>
    </lineage>
</organism>